<organism evidence="2 3">
    <name type="scientific">Clavelina lepadiformis</name>
    <name type="common">Light-bulb sea squirt</name>
    <name type="synonym">Ascidia lepadiformis</name>
    <dbReference type="NCBI Taxonomy" id="159417"/>
    <lineage>
        <taxon>Eukaryota</taxon>
        <taxon>Metazoa</taxon>
        <taxon>Chordata</taxon>
        <taxon>Tunicata</taxon>
        <taxon>Ascidiacea</taxon>
        <taxon>Aplousobranchia</taxon>
        <taxon>Clavelinidae</taxon>
        <taxon>Clavelina</taxon>
    </lineage>
</organism>
<evidence type="ECO:0000256" key="1">
    <source>
        <dbReference type="SAM" id="Phobius"/>
    </source>
</evidence>
<protein>
    <submittedName>
        <fullName evidence="2">Uncharacterized protein</fullName>
    </submittedName>
</protein>
<gene>
    <name evidence="2" type="ORF">CVLEPA_LOCUS20699</name>
</gene>
<name>A0ABP0GD15_CLALP</name>
<keyword evidence="1" id="KW-0812">Transmembrane</keyword>
<evidence type="ECO:0000313" key="3">
    <source>
        <dbReference type="Proteomes" id="UP001642483"/>
    </source>
</evidence>
<sequence>MYFYEVLCLQNLFFLMWCGSYVTATNAEYDLGEFDHEYEFDSGELSEQTSQEYFLVGMIGLGIVLIIVFFSIYLINKQPVKQLTEQESQQRNLTFRFVNRNVVLRRQ</sequence>
<keyword evidence="1" id="KW-1133">Transmembrane helix</keyword>
<dbReference type="Proteomes" id="UP001642483">
    <property type="component" value="Unassembled WGS sequence"/>
</dbReference>
<comment type="caution">
    <text evidence="2">The sequence shown here is derived from an EMBL/GenBank/DDBJ whole genome shotgun (WGS) entry which is preliminary data.</text>
</comment>
<feature type="transmembrane region" description="Helical" evidence="1">
    <location>
        <begin position="53"/>
        <end position="75"/>
    </location>
</feature>
<dbReference type="EMBL" id="CAWYQH010000108">
    <property type="protein sequence ID" value="CAK8688714.1"/>
    <property type="molecule type" value="Genomic_DNA"/>
</dbReference>
<reference evidence="2 3" key="1">
    <citation type="submission" date="2024-02" db="EMBL/GenBank/DDBJ databases">
        <authorList>
            <person name="Daric V."/>
            <person name="Darras S."/>
        </authorList>
    </citation>
    <scope>NUCLEOTIDE SEQUENCE [LARGE SCALE GENOMIC DNA]</scope>
</reference>
<keyword evidence="1" id="KW-0472">Membrane</keyword>
<evidence type="ECO:0000313" key="2">
    <source>
        <dbReference type="EMBL" id="CAK8688714.1"/>
    </source>
</evidence>
<proteinExistence type="predicted"/>
<keyword evidence="3" id="KW-1185">Reference proteome</keyword>
<accession>A0ABP0GD15</accession>